<reference evidence="8 9" key="1">
    <citation type="journal article" date="1991" name="Int. J. Syst. Bacteriol.">
        <title>Description of the erythromycin-producing bacterium Arthrobacter sp. strain NRRL B-3381 as Aeromicrobium erythreum gen. nov., sp. nov.</title>
        <authorList>
            <person name="Miller E.S."/>
            <person name="Woese C.R."/>
            <person name="Brenner S."/>
        </authorList>
    </citation>
    <scope>NUCLEOTIDE SEQUENCE [LARGE SCALE GENOMIC DNA]</scope>
    <source>
        <strain evidence="8 9">AR18</strain>
    </source>
</reference>
<comment type="catalytic activity">
    <reaction evidence="6">
        <text>hydrogencarbonate + H(+) = CO2 + H2O</text>
        <dbReference type="Rhea" id="RHEA:10748"/>
        <dbReference type="ChEBI" id="CHEBI:15377"/>
        <dbReference type="ChEBI" id="CHEBI:15378"/>
        <dbReference type="ChEBI" id="CHEBI:16526"/>
        <dbReference type="ChEBI" id="CHEBI:17544"/>
        <dbReference type="EC" id="4.2.1.1"/>
    </reaction>
</comment>
<dbReference type="PANTHER" id="PTHR43175:SF3">
    <property type="entry name" value="CARBON DISULFIDE HYDROLASE"/>
    <property type="match status" value="1"/>
</dbReference>
<accession>A0A0U4BA43</accession>
<sequence length="164" mass="17729">MTDFDDLLAANRTFADSFSLTGFDGIARAGVAMVTCMDSRIDPLGMIGLQPGDAKILRNPGGRVNDPELVALVLGSHLLQVNRVLVVEHTRCAMASSTEEQIHQRVSDSTGTDATWMSIGPISDQKRQIRADVHRVTSHPLIPDSVEVGGFIYDVDTGLLEQVV</sequence>
<dbReference type="AlphaFoldDB" id="A0A0U4BA43"/>
<evidence type="ECO:0000256" key="4">
    <source>
        <dbReference type="ARBA" id="ARBA00022833"/>
    </source>
</evidence>
<proteinExistence type="inferred from homology"/>
<dbReference type="GO" id="GO:0008270">
    <property type="term" value="F:zinc ion binding"/>
    <property type="evidence" value="ECO:0007669"/>
    <property type="project" value="InterPro"/>
</dbReference>
<organism evidence="8 9">
    <name type="scientific">Aeromicrobium erythreum</name>
    <dbReference type="NCBI Taxonomy" id="2041"/>
    <lineage>
        <taxon>Bacteria</taxon>
        <taxon>Bacillati</taxon>
        <taxon>Actinomycetota</taxon>
        <taxon>Actinomycetes</taxon>
        <taxon>Propionibacteriales</taxon>
        <taxon>Nocardioidaceae</taxon>
        <taxon>Aeromicrobium</taxon>
    </lineage>
</organism>
<dbReference type="CDD" id="cd03379">
    <property type="entry name" value="beta_CA_cladeD"/>
    <property type="match status" value="1"/>
</dbReference>
<dbReference type="KEGG" id="aer:AERYTH_08205"/>
<evidence type="ECO:0000256" key="2">
    <source>
        <dbReference type="ARBA" id="ARBA00012925"/>
    </source>
</evidence>
<feature type="binding site" evidence="7">
    <location>
        <position position="92"/>
    </location>
    <ligand>
        <name>Zn(2+)</name>
        <dbReference type="ChEBI" id="CHEBI:29105"/>
    </ligand>
</feature>
<feature type="binding site" evidence="7">
    <location>
        <position position="38"/>
    </location>
    <ligand>
        <name>Zn(2+)</name>
        <dbReference type="ChEBI" id="CHEBI:29105"/>
    </ligand>
</feature>
<dbReference type="EMBL" id="CP011502">
    <property type="protein sequence ID" value="ALX04676.1"/>
    <property type="molecule type" value="Genomic_DNA"/>
</dbReference>
<gene>
    <name evidence="8" type="ORF">AERYTH_08205</name>
</gene>
<dbReference type="InterPro" id="IPR001765">
    <property type="entry name" value="Carbonic_anhydrase"/>
</dbReference>
<evidence type="ECO:0000256" key="6">
    <source>
        <dbReference type="ARBA" id="ARBA00048348"/>
    </source>
</evidence>
<evidence type="ECO:0000256" key="5">
    <source>
        <dbReference type="ARBA" id="ARBA00024993"/>
    </source>
</evidence>
<dbReference type="RefSeq" id="WP_067857067.1">
    <property type="nucleotide sequence ID" value="NZ_CP011502.1"/>
</dbReference>
<dbReference type="STRING" id="2041.AERYTH_08205"/>
<dbReference type="GO" id="GO:0004089">
    <property type="term" value="F:carbonate dehydratase activity"/>
    <property type="evidence" value="ECO:0007669"/>
    <property type="project" value="UniProtKB-EC"/>
</dbReference>
<dbReference type="Proteomes" id="UP000067689">
    <property type="component" value="Chromosome"/>
</dbReference>
<evidence type="ECO:0000313" key="8">
    <source>
        <dbReference type="EMBL" id="ALX04676.1"/>
    </source>
</evidence>
<dbReference type="SMART" id="SM00947">
    <property type="entry name" value="Pro_CA"/>
    <property type="match status" value="1"/>
</dbReference>
<comment type="cofactor">
    <cofactor evidence="7">
        <name>Zn(2+)</name>
        <dbReference type="ChEBI" id="CHEBI:29105"/>
    </cofactor>
    <text evidence="7">Binds 1 zinc ion per subunit.</text>
</comment>
<evidence type="ECO:0000256" key="3">
    <source>
        <dbReference type="ARBA" id="ARBA00022723"/>
    </source>
</evidence>
<dbReference type="Gene3D" id="3.40.1050.10">
    <property type="entry name" value="Carbonic anhydrase"/>
    <property type="match status" value="1"/>
</dbReference>
<feature type="binding site" evidence="7">
    <location>
        <position position="89"/>
    </location>
    <ligand>
        <name>Zn(2+)</name>
        <dbReference type="ChEBI" id="CHEBI:29105"/>
    </ligand>
</feature>
<dbReference type="OrthoDB" id="8968066at2"/>
<dbReference type="PATRIC" id="fig|2041.4.peg.1721"/>
<keyword evidence="4 7" id="KW-0862">Zinc</keyword>
<dbReference type="Pfam" id="PF00484">
    <property type="entry name" value="Pro_CA"/>
    <property type="match status" value="1"/>
</dbReference>
<feature type="binding site" evidence="7">
    <location>
        <position position="36"/>
    </location>
    <ligand>
        <name>Zn(2+)</name>
        <dbReference type="ChEBI" id="CHEBI:29105"/>
    </ligand>
</feature>
<evidence type="ECO:0000256" key="1">
    <source>
        <dbReference type="ARBA" id="ARBA00006217"/>
    </source>
</evidence>
<dbReference type="PANTHER" id="PTHR43175">
    <property type="entry name" value="CARBONIC ANHYDRASE"/>
    <property type="match status" value="1"/>
</dbReference>
<evidence type="ECO:0000313" key="9">
    <source>
        <dbReference type="Proteomes" id="UP000067689"/>
    </source>
</evidence>
<dbReference type="InterPro" id="IPR036874">
    <property type="entry name" value="Carbonic_anhydrase_sf"/>
</dbReference>
<comment type="function">
    <text evidence="5">Catalyzes the reversible hydration of carbon dioxide to form bicarbonate.</text>
</comment>
<evidence type="ECO:0000256" key="7">
    <source>
        <dbReference type="PIRSR" id="PIRSR601765-1"/>
    </source>
</evidence>
<comment type="similarity">
    <text evidence="1">Belongs to the beta-class carbonic anhydrase family.</text>
</comment>
<dbReference type="EC" id="4.2.1.1" evidence="2"/>
<protein>
    <recommendedName>
        <fullName evidence="2">carbonic anhydrase</fullName>
        <ecNumber evidence="2">4.2.1.1</ecNumber>
    </recommendedName>
</protein>
<dbReference type="SUPFAM" id="SSF53056">
    <property type="entry name" value="beta-carbonic anhydrase, cab"/>
    <property type="match status" value="1"/>
</dbReference>
<name>A0A0U4BA43_9ACTN</name>
<keyword evidence="3 7" id="KW-0479">Metal-binding</keyword>
<keyword evidence="9" id="KW-1185">Reference proteome</keyword>